<feature type="transmembrane region" description="Helical" evidence="1">
    <location>
        <begin position="185"/>
        <end position="203"/>
    </location>
</feature>
<organism evidence="2 3">
    <name type="scientific">Rhodohalobacter mucosus</name>
    <dbReference type="NCBI Taxonomy" id="2079485"/>
    <lineage>
        <taxon>Bacteria</taxon>
        <taxon>Pseudomonadati</taxon>
        <taxon>Balneolota</taxon>
        <taxon>Balneolia</taxon>
        <taxon>Balneolales</taxon>
        <taxon>Balneolaceae</taxon>
        <taxon>Rhodohalobacter</taxon>
    </lineage>
</organism>
<dbReference type="InterPro" id="IPR014509">
    <property type="entry name" value="YjdF-like"/>
</dbReference>
<feature type="transmembrane region" description="Helical" evidence="1">
    <location>
        <begin position="101"/>
        <end position="122"/>
    </location>
</feature>
<proteinExistence type="predicted"/>
<dbReference type="AlphaFoldDB" id="A0A316TY14"/>
<dbReference type="OrthoDB" id="4966203at2"/>
<reference evidence="2 3" key="1">
    <citation type="submission" date="2018-05" db="EMBL/GenBank/DDBJ databases">
        <title>Rhodohalobacter halophilus gen. nov., sp. nov., a moderately halophilic member of the family Balneolaceae.</title>
        <authorList>
            <person name="Liu Z.-W."/>
        </authorList>
    </citation>
    <scope>NUCLEOTIDE SEQUENCE [LARGE SCALE GENOMIC DNA]</scope>
    <source>
        <strain evidence="2 3">8A47</strain>
    </source>
</reference>
<evidence type="ECO:0000313" key="2">
    <source>
        <dbReference type="EMBL" id="PWN07642.1"/>
    </source>
</evidence>
<dbReference type="Proteomes" id="UP000245533">
    <property type="component" value="Unassembled WGS sequence"/>
</dbReference>
<feature type="transmembrane region" description="Helical" evidence="1">
    <location>
        <begin position="12"/>
        <end position="35"/>
    </location>
</feature>
<feature type="transmembrane region" description="Helical" evidence="1">
    <location>
        <begin position="134"/>
        <end position="155"/>
    </location>
</feature>
<evidence type="ECO:0000256" key="1">
    <source>
        <dbReference type="SAM" id="Phobius"/>
    </source>
</evidence>
<name>A0A316TY14_9BACT</name>
<dbReference type="EMBL" id="QGGB01000003">
    <property type="protein sequence ID" value="PWN07642.1"/>
    <property type="molecule type" value="Genomic_DNA"/>
</dbReference>
<accession>A0A316TY14</accession>
<keyword evidence="3" id="KW-1185">Reference proteome</keyword>
<dbReference type="Pfam" id="PF09997">
    <property type="entry name" value="DUF2238"/>
    <property type="match status" value="1"/>
</dbReference>
<feature type="transmembrane region" description="Helical" evidence="1">
    <location>
        <begin position="41"/>
        <end position="60"/>
    </location>
</feature>
<keyword evidence="1" id="KW-0472">Membrane</keyword>
<protein>
    <recommendedName>
        <fullName evidence="4">Membrane protein YjdF</fullName>
    </recommendedName>
</protein>
<sequence>MPLDPSHTDESVVNRWHTILTRILFVVMAIEWGILVYQQRWLSLFLVSLIILALFAPVVFKNRLRIDLPAEFHLTAVLFIFASFYLGEVQDFYQRIWWWDMALHASAGFLMGIVGFLLVYILNESERVELQMSTGFIALFACTFAISIGSVWEIFEFMMDLLAGTNMQKEMFNDPSGLTDTMWDIIVNSFGAFFISLIGYLYLRGEKSFFLRRWIRKFIEKNPRLFKK</sequence>
<gene>
    <name evidence="2" type="ORF">DDZ15_03890</name>
</gene>
<comment type="caution">
    <text evidence="2">The sequence shown here is derived from an EMBL/GenBank/DDBJ whole genome shotgun (WGS) entry which is preliminary data.</text>
</comment>
<keyword evidence="1" id="KW-0812">Transmembrane</keyword>
<evidence type="ECO:0008006" key="4">
    <source>
        <dbReference type="Google" id="ProtNLM"/>
    </source>
</evidence>
<evidence type="ECO:0000313" key="3">
    <source>
        <dbReference type="Proteomes" id="UP000245533"/>
    </source>
</evidence>
<keyword evidence="1" id="KW-1133">Transmembrane helix</keyword>